<accession>A0AC35TX47</accession>
<name>A0AC35TX47_9BILA</name>
<dbReference type="Proteomes" id="UP000095286">
    <property type="component" value="Unplaced"/>
</dbReference>
<dbReference type="WBParaSite" id="RSKR_0000544800.1">
    <property type="protein sequence ID" value="RSKR_0000544800.1"/>
    <property type="gene ID" value="RSKR_0000544800"/>
</dbReference>
<protein>
    <submittedName>
        <fullName evidence="2">C2H2-type domain-containing protein</fullName>
    </submittedName>
</protein>
<organism evidence="1 2">
    <name type="scientific">Rhabditophanes sp. KR3021</name>
    <dbReference type="NCBI Taxonomy" id="114890"/>
    <lineage>
        <taxon>Eukaryota</taxon>
        <taxon>Metazoa</taxon>
        <taxon>Ecdysozoa</taxon>
        <taxon>Nematoda</taxon>
        <taxon>Chromadorea</taxon>
        <taxon>Rhabditida</taxon>
        <taxon>Tylenchina</taxon>
        <taxon>Panagrolaimomorpha</taxon>
        <taxon>Strongyloidoidea</taxon>
        <taxon>Alloionematidae</taxon>
        <taxon>Rhabditophanes</taxon>
    </lineage>
</organism>
<sequence>MPSKHTLQNKQRKRKNLDDDQIQENLLPEKREKLENQPFDEDLPGGGQFYCVSCDRHLASEKDRVNHKKGKSHKQKVKELAKGPAFTVKEAEMAGGLGGYEELKVEVKVVGMETSVKATK</sequence>
<proteinExistence type="predicted"/>
<reference evidence="2" key="1">
    <citation type="submission" date="2016-11" db="UniProtKB">
        <authorList>
            <consortium name="WormBaseParasite"/>
        </authorList>
    </citation>
    <scope>IDENTIFICATION</scope>
    <source>
        <strain evidence="2">KR3021</strain>
    </source>
</reference>
<evidence type="ECO:0000313" key="1">
    <source>
        <dbReference type="Proteomes" id="UP000095286"/>
    </source>
</evidence>
<evidence type="ECO:0000313" key="2">
    <source>
        <dbReference type="WBParaSite" id="RSKR_0000544800.1"/>
    </source>
</evidence>